<evidence type="ECO:0000256" key="8">
    <source>
        <dbReference type="SAM" id="SignalP"/>
    </source>
</evidence>
<comment type="cofactor">
    <cofactor evidence="1">
        <name>Zn(2+)</name>
        <dbReference type="ChEBI" id="CHEBI:29105"/>
    </cofactor>
</comment>
<keyword evidence="6" id="KW-0546">Nucleotide metabolism</keyword>
<comment type="catalytic activity">
    <reaction evidence="7">
        <text>N(6)-methyl-AMP + H2O + H(+) = IMP + methylamine</text>
        <dbReference type="Rhea" id="RHEA:16001"/>
        <dbReference type="ChEBI" id="CHEBI:15377"/>
        <dbReference type="ChEBI" id="CHEBI:15378"/>
        <dbReference type="ChEBI" id="CHEBI:58053"/>
        <dbReference type="ChEBI" id="CHEBI:59338"/>
        <dbReference type="ChEBI" id="CHEBI:144842"/>
    </reaction>
    <physiologicalReaction direction="left-to-right" evidence="7">
        <dbReference type="Rhea" id="RHEA:16002"/>
    </physiologicalReaction>
</comment>
<dbReference type="AlphaFoldDB" id="A7SPK9"/>
<keyword evidence="4" id="KW-0378">Hydrolase</keyword>
<feature type="signal peptide" evidence="8">
    <location>
        <begin position="1"/>
        <end position="19"/>
    </location>
</feature>
<dbReference type="eggNOG" id="KOG1097">
    <property type="taxonomic scope" value="Eukaryota"/>
</dbReference>
<dbReference type="HOGENOM" id="CLU_1062836_0_0_1"/>
<name>A7SPK9_NEMVE</name>
<dbReference type="InterPro" id="IPR001365">
    <property type="entry name" value="A_deaminase_dom"/>
</dbReference>
<dbReference type="STRING" id="45351.A7SPK9"/>
<evidence type="ECO:0000256" key="5">
    <source>
        <dbReference type="ARBA" id="ARBA00022833"/>
    </source>
</evidence>
<dbReference type="PANTHER" id="PTHR11409">
    <property type="entry name" value="ADENOSINE DEAMINASE"/>
    <property type="match status" value="1"/>
</dbReference>
<keyword evidence="3" id="KW-0479">Metal-binding</keyword>
<evidence type="ECO:0000259" key="9">
    <source>
        <dbReference type="Pfam" id="PF00962"/>
    </source>
</evidence>
<evidence type="ECO:0000256" key="4">
    <source>
        <dbReference type="ARBA" id="ARBA00022801"/>
    </source>
</evidence>
<dbReference type="InterPro" id="IPR006330">
    <property type="entry name" value="Ado/ade_deaminase"/>
</dbReference>
<dbReference type="InterPro" id="IPR032466">
    <property type="entry name" value="Metal_Hydrolase"/>
</dbReference>
<dbReference type="SUPFAM" id="SSF51556">
    <property type="entry name" value="Metallo-dependent hydrolases"/>
    <property type="match status" value="1"/>
</dbReference>
<accession>A7SPK9</accession>
<dbReference type="GO" id="GO:0046872">
    <property type="term" value="F:metal ion binding"/>
    <property type="evidence" value="ECO:0007669"/>
    <property type="project" value="UniProtKB-KW"/>
</dbReference>
<organism evidence="10 11">
    <name type="scientific">Nematostella vectensis</name>
    <name type="common">Starlet sea anemone</name>
    <dbReference type="NCBI Taxonomy" id="45351"/>
    <lineage>
        <taxon>Eukaryota</taxon>
        <taxon>Metazoa</taxon>
        <taxon>Cnidaria</taxon>
        <taxon>Anthozoa</taxon>
        <taxon>Hexacorallia</taxon>
        <taxon>Actiniaria</taxon>
        <taxon>Edwardsiidae</taxon>
        <taxon>Nematostella</taxon>
    </lineage>
</organism>
<sequence>MATYSPLLLLVEAVPPGLGATCAGKELKLNVRGYVPGAKEAKDLLELPTDRIGHGTCLHPDRGGSQELLDIVEKHAIPLELCLSSNVQCHTVSSYDDHHMWHWYNTNHPFVICVRTTLNHPFVIECNYNTNHPFVNNVSTTPIIPLSIMCKYTTNHPFVICESTPPIIPLSYVCKYNTNHPFVICVSTTPIIPLSYVCKYNTNHPFVICVSTPPIIHFVICVKVHHQSSLCHMCKNNTNHPFVIDVNTTPIIPLSYVKVQHQ</sequence>
<feature type="domain" description="Adenosine deaminase" evidence="9">
    <location>
        <begin position="44"/>
        <end position="110"/>
    </location>
</feature>
<keyword evidence="5" id="KW-0862">Zinc</keyword>
<dbReference type="EMBL" id="DS469735">
    <property type="protein sequence ID" value="EDO34339.1"/>
    <property type="molecule type" value="Genomic_DNA"/>
</dbReference>
<keyword evidence="8" id="KW-0732">Signal</keyword>
<dbReference type="Proteomes" id="UP000001593">
    <property type="component" value="Unassembled WGS sequence"/>
</dbReference>
<evidence type="ECO:0000313" key="10">
    <source>
        <dbReference type="EMBL" id="EDO34339.1"/>
    </source>
</evidence>
<protein>
    <recommendedName>
        <fullName evidence="9">Adenosine deaminase domain-containing protein</fullName>
    </recommendedName>
</protein>
<dbReference type="Gene3D" id="3.20.20.140">
    <property type="entry name" value="Metal-dependent hydrolases"/>
    <property type="match status" value="1"/>
</dbReference>
<reference evidence="10 11" key="1">
    <citation type="journal article" date="2007" name="Science">
        <title>Sea anemone genome reveals ancestral eumetazoan gene repertoire and genomic organization.</title>
        <authorList>
            <person name="Putnam N.H."/>
            <person name="Srivastava M."/>
            <person name="Hellsten U."/>
            <person name="Dirks B."/>
            <person name="Chapman J."/>
            <person name="Salamov A."/>
            <person name="Terry A."/>
            <person name="Shapiro H."/>
            <person name="Lindquist E."/>
            <person name="Kapitonov V.V."/>
            <person name="Jurka J."/>
            <person name="Genikhovich G."/>
            <person name="Grigoriev I.V."/>
            <person name="Lucas S.M."/>
            <person name="Steele R.E."/>
            <person name="Finnerty J.R."/>
            <person name="Technau U."/>
            <person name="Martindale M.Q."/>
            <person name="Rokhsar D.S."/>
        </authorList>
    </citation>
    <scope>NUCLEOTIDE SEQUENCE [LARGE SCALE GENOMIC DNA]</scope>
    <source>
        <strain evidence="11">CH2 X CH6</strain>
    </source>
</reference>
<evidence type="ECO:0000256" key="2">
    <source>
        <dbReference type="ARBA" id="ARBA00006676"/>
    </source>
</evidence>
<dbReference type="GO" id="GO:0009117">
    <property type="term" value="P:nucleotide metabolic process"/>
    <property type="evidence" value="ECO:0007669"/>
    <property type="project" value="UniProtKB-KW"/>
</dbReference>
<keyword evidence="11" id="KW-1185">Reference proteome</keyword>
<feature type="chain" id="PRO_5002715398" description="Adenosine deaminase domain-containing protein" evidence="8">
    <location>
        <begin position="20"/>
        <end position="262"/>
    </location>
</feature>
<evidence type="ECO:0000256" key="6">
    <source>
        <dbReference type="ARBA" id="ARBA00023080"/>
    </source>
</evidence>
<evidence type="ECO:0000256" key="7">
    <source>
        <dbReference type="ARBA" id="ARBA00048787"/>
    </source>
</evidence>
<gene>
    <name evidence="10" type="ORF">NEMVEDRAFT_v1g215457</name>
</gene>
<evidence type="ECO:0000256" key="3">
    <source>
        <dbReference type="ARBA" id="ARBA00022723"/>
    </source>
</evidence>
<evidence type="ECO:0000256" key="1">
    <source>
        <dbReference type="ARBA" id="ARBA00001947"/>
    </source>
</evidence>
<comment type="similarity">
    <text evidence="2">Belongs to the metallo-dependent hydrolases superfamily. Adenosine and AMP deaminases family.</text>
</comment>
<dbReference type="Pfam" id="PF00962">
    <property type="entry name" value="A_deaminase"/>
    <property type="match status" value="1"/>
</dbReference>
<proteinExistence type="inferred from homology"/>
<dbReference type="InParanoid" id="A7SPK9"/>
<dbReference type="PhylomeDB" id="A7SPK9"/>
<evidence type="ECO:0000313" key="11">
    <source>
        <dbReference type="Proteomes" id="UP000001593"/>
    </source>
</evidence>
<dbReference type="GO" id="GO:0019239">
    <property type="term" value="F:deaminase activity"/>
    <property type="evidence" value="ECO:0007669"/>
    <property type="project" value="InterPro"/>
</dbReference>
<dbReference type="PANTHER" id="PTHR11409:SF42">
    <property type="entry name" value="ADENOSINE DEAMINASE-LIKE PROTEIN"/>
    <property type="match status" value="1"/>
</dbReference>